<accession>A0A6M1TVI1</accession>
<name>A0A6M1TVI1_9RHOB</name>
<protein>
    <submittedName>
        <fullName evidence="1">Uncharacterized protein</fullName>
    </submittedName>
</protein>
<dbReference type="Proteomes" id="UP000474758">
    <property type="component" value="Unassembled WGS sequence"/>
</dbReference>
<keyword evidence="2" id="KW-1185">Reference proteome</keyword>
<comment type="caution">
    <text evidence="1">The sequence shown here is derived from an EMBL/GenBank/DDBJ whole genome shotgun (WGS) entry which is preliminary data.</text>
</comment>
<sequence>MAKRAGTLELVSLDGPRLAEAPADPQAAGHYFDQAIFDLHYMLLSARAERLAAHGEFDDLPFSVDRLGNVTLRLRR</sequence>
<gene>
    <name evidence="1" type="ORF">G5V65_14675</name>
</gene>
<dbReference type="AlphaFoldDB" id="A0A6M1TVI1"/>
<evidence type="ECO:0000313" key="2">
    <source>
        <dbReference type="Proteomes" id="UP000474758"/>
    </source>
</evidence>
<organism evidence="1 2">
    <name type="scientific">Paragemmobacter kunshanensis</name>
    <dbReference type="NCBI Taxonomy" id="2583234"/>
    <lineage>
        <taxon>Bacteria</taxon>
        <taxon>Pseudomonadati</taxon>
        <taxon>Pseudomonadota</taxon>
        <taxon>Alphaproteobacteria</taxon>
        <taxon>Rhodobacterales</taxon>
        <taxon>Paracoccaceae</taxon>
        <taxon>Paragemmobacter</taxon>
    </lineage>
</organism>
<dbReference type="RefSeq" id="WP_165051462.1">
    <property type="nucleotide sequence ID" value="NZ_JAALFE010000014.1"/>
</dbReference>
<proteinExistence type="predicted"/>
<dbReference type="EMBL" id="JAALFE010000014">
    <property type="protein sequence ID" value="NGQ92140.1"/>
    <property type="molecule type" value="Genomic_DNA"/>
</dbReference>
<evidence type="ECO:0000313" key="1">
    <source>
        <dbReference type="EMBL" id="NGQ92140.1"/>
    </source>
</evidence>
<reference evidence="1 2" key="1">
    <citation type="submission" date="2020-02" db="EMBL/GenBank/DDBJ databases">
        <title>Rhodobacter translucens sp. nov., a novel bacterium isolated from activated sludge.</title>
        <authorList>
            <person name="Liu J."/>
        </authorList>
    </citation>
    <scope>NUCLEOTIDE SEQUENCE [LARGE SCALE GENOMIC DNA]</scope>
    <source>
        <strain evidence="1 2">HX-7-19</strain>
    </source>
</reference>